<feature type="chain" id="PRO_5046238082" evidence="1">
    <location>
        <begin position="34"/>
        <end position="217"/>
    </location>
</feature>
<evidence type="ECO:0000313" key="2">
    <source>
        <dbReference type="EMBL" id="MEK8024697.1"/>
    </source>
</evidence>
<organism evidence="2 3">
    <name type="scientific">Pseudaquabacterium rugosum</name>
    <dbReference type="NCBI Taxonomy" id="2984194"/>
    <lineage>
        <taxon>Bacteria</taxon>
        <taxon>Pseudomonadati</taxon>
        <taxon>Pseudomonadota</taxon>
        <taxon>Betaproteobacteria</taxon>
        <taxon>Burkholderiales</taxon>
        <taxon>Sphaerotilaceae</taxon>
        <taxon>Pseudaquabacterium</taxon>
    </lineage>
</organism>
<gene>
    <name evidence="2" type="ORF">AACH11_01785</name>
</gene>
<comment type="caution">
    <text evidence="2">The sequence shown here is derived from an EMBL/GenBank/DDBJ whole genome shotgun (WGS) entry which is preliminary data.</text>
</comment>
<accession>A0ABU9B4A9</accession>
<sequence>MYKPLVARLTLGLQLALGVATAGALAVPLAAHAAETAPDALVRQISGEVIAAAKADKAIQAGDIHKIITLVDAKVMPALNFEVMTRSAVGPQWRGATAEQRTKLQAEFKTLLVRVYAGALTQIKDANVEILKTLPVAGSKQVVVQSQVVVGKGEPVKLDYRMEPAGESWKVIDVNVGGIWLVGSYRSQFAQELNAGGIDNLIAKLVERNAKAAGGKG</sequence>
<dbReference type="InterPro" id="IPR008869">
    <property type="entry name" value="MlaC/ttg2D"/>
</dbReference>
<dbReference type="Gene3D" id="3.10.450.50">
    <property type="match status" value="1"/>
</dbReference>
<evidence type="ECO:0000256" key="1">
    <source>
        <dbReference type="SAM" id="SignalP"/>
    </source>
</evidence>
<feature type="signal peptide" evidence="1">
    <location>
        <begin position="1"/>
        <end position="33"/>
    </location>
</feature>
<dbReference type="PANTHER" id="PTHR36573">
    <property type="entry name" value="INTERMEMBRANE PHOSPHOLIPID TRANSPORT SYSTEM BINDING PROTEIN MLAC"/>
    <property type="match status" value="1"/>
</dbReference>
<proteinExistence type="predicted"/>
<evidence type="ECO:0000313" key="3">
    <source>
        <dbReference type="Proteomes" id="UP001368500"/>
    </source>
</evidence>
<dbReference type="RefSeq" id="WP_341372473.1">
    <property type="nucleotide sequence ID" value="NZ_JBBUTF010000002.1"/>
</dbReference>
<reference evidence="2 3" key="1">
    <citation type="submission" date="2024-04" db="EMBL/GenBank/DDBJ databases">
        <title>Novel species of the genus Ideonella isolated from streams.</title>
        <authorList>
            <person name="Lu H."/>
        </authorList>
    </citation>
    <scope>NUCLEOTIDE SEQUENCE [LARGE SCALE GENOMIC DNA]</scope>
    <source>
        <strain evidence="2 3">BYS139W</strain>
    </source>
</reference>
<dbReference type="Proteomes" id="UP001368500">
    <property type="component" value="Unassembled WGS sequence"/>
</dbReference>
<dbReference type="PIRSF" id="PIRSF004649">
    <property type="entry name" value="MlaC"/>
    <property type="match status" value="1"/>
</dbReference>
<keyword evidence="1" id="KW-0732">Signal</keyword>
<dbReference type="Gene3D" id="1.10.10.640">
    <property type="entry name" value="phospholipid-binding protein"/>
    <property type="match status" value="1"/>
</dbReference>
<protein>
    <submittedName>
        <fullName evidence="2">ABC transporter substrate-binding protein</fullName>
    </submittedName>
</protein>
<name>A0ABU9B4A9_9BURK</name>
<dbReference type="PANTHER" id="PTHR36573:SF1">
    <property type="entry name" value="INTERMEMBRANE PHOSPHOLIPID TRANSPORT SYSTEM BINDING PROTEIN MLAC"/>
    <property type="match status" value="1"/>
</dbReference>
<dbReference type="EMBL" id="JBBUTF010000002">
    <property type="protein sequence ID" value="MEK8024697.1"/>
    <property type="molecule type" value="Genomic_DNA"/>
</dbReference>
<dbReference type="Pfam" id="PF05494">
    <property type="entry name" value="MlaC"/>
    <property type="match status" value="1"/>
</dbReference>
<keyword evidence="3" id="KW-1185">Reference proteome</keyword>